<dbReference type="PANTHER" id="PTHR30037:SF4">
    <property type="entry name" value="DNA-3-METHYLADENINE GLYCOSYLASE I"/>
    <property type="match status" value="1"/>
</dbReference>
<dbReference type="AlphaFoldDB" id="A0A0F4LT38"/>
<accession>A0A0F4LT38</accession>
<dbReference type="Pfam" id="PF03352">
    <property type="entry name" value="Adenine_glyco"/>
    <property type="match status" value="1"/>
</dbReference>
<dbReference type="PATRIC" id="fig|1218492.5.peg.1477"/>
<protein>
    <submittedName>
        <fullName evidence="1">Methyladenine glycosylase family protein</fullName>
    </submittedName>
</protein>
<proteinExistence type="predicted"/>
<dbReference type="InterPro" id="IPR052891">
    <property type="entry name" value="DNA-3mA_glycosylase"/>
</dbReference>
<organism evidence="1 2">
    <name type="scientific">Bombilactobacillus mellifer</name>
    <dbReference type="NCBI Taxonomy" id="1218492"/>
    <lineage>
        <taxon>Bacteria</taxon>
        <taxon>Bacillati</taxon>
        <taxon>Bacillota</taxon>
        <taxon>Bacilli</taxon>
        <taxon>Lactobacillales</taxon>
        <taxon>Lactobacillaceae</taxon>
        <taxon>Bombilactobacillus</taxon>
    </lineage>
</organism>
<dbReference type="HOGENOM" id="CLU_083758_1_0_9"/>
<dbReference type="EMBL" id="JXJQ01000010">
    <property type="protein sequence ID" value="KJY60736.1"/>
    <property type="molecule type" value="Genomic_DNA"/>
</dbReference>
<dbReference type="OrthoDB" id="9807664at2"/>
<dbReference type="STRING" id="1218492.JG30_14250"/>
<keyword evidence="2" id="KW-1185">Reference proteome</keyword>
<dbReference type="Proteomes" id="UP000033558">
    <property type="component" value="Unassembled WGS sequence"/>
</dbReference>
<reference evidence="1 2" key="1">
    <citation type="submission" date="2015-01" db="EMBL/GenBank/DDBJ databases">
        <title>Comparative genomics of the lactic acid bacteria isolated from the honey bee gut.</title>
        <authorList>
            <person name="Ellegaard K.M."/>
            <person name="Tamarit D."/>
            <person name="Javelind E."/>
            <person name="Olofsson T."/>
            <person name="Andersson S.G."/>
            <person name="Vasquez A."/>
        </authorList>
    </citation>
    <scope>NUCLEOTIDE SEQUENCE [LARGE SCALE GENOMIC DNA]</scope>
    <source>
        <strain evidence="1 2">Bin4</strain>
    </source>
</reference>
<dbReference type="PANTHER" id="PTHR30037">
    <property type="entry name" value="DNA-3-METHYLADENINE GLYCOSYLASE 1"/>
    <property type="match status" value="1"/>
</dbReference>
<sequence length="168" mass="19659">MDQQYQHYLATEWGKTTHGDQALFELLSLEIFQAGLNWQLVLHKRAALRQAFANFDIFTVAHFTFGQINQLLSNPALIRNRRKIQAIVHNAQVILHLQQSQSFDNYIWHFVNYQPQTHYYHYRNQIPTQTPLSRTMTQDLKAQGFQFVGPVIIYSFLQAAGLIKDQLL</sequence>
<evidence type="ECO:0000313" key="2">
    <source>
        <dbReference type="Proteomes" id="UP000033558"/>
    </source>
</evidence>
<name>A0A0F4LT38_9LACO</name>
<dbReference type="Gene3D" id="1.10.340.30">
    <property type="entry name" value="Hypothetical protein, domain 2"/>
    <property type="match status" value="1"/>
</dbReference>
<evidence type="ECO:0000313" key="1">
    <source>
        <dbReference type="EMBL" id="KJY60736.1"/>
    </source>
</evidence>
<dbReference type="RefSeq" id="WP_046317533.1">
    <property type="nucleotide sequence ID" value="NZ_JBHSZT010000005.1"/>
</dbReference>
<dbReference type="GO" id="GO:0006284">
    <property type="term" value="P:base-excision repair"/>
    <property type="evidence" value="ECO:0007669"/>
    <property type="project" value="InterPro"/>
</dbReference>
<dbReference type="SUPFAM" id="SSF48150">
    <property type="entry name" value="DNA-glycosylase"/>
    <property type="match status" value="1"/>
</dbReference>
<dbReference type="GO" id="GO:0008725">
    <property type="term" value="F:DNA-3-methyladenine glycosylase activity"/>
    <property type="evidence" value="ECO:0007669"/>
    <property type="project" value="InterPro"/>
</dbReference>
<dbReference type="InterPro" id="IPR011257">
    <property type="entry name" value="DNA_glycosylase"/>
</dbReference>
<dbReference type="InterPro" id="IPR005019">
    <property type="entry name" value="Adenine_glyco"/>
</dbReference>
<comment type="caution">
    <text evidence="1">The sequence shown here is derived from an EMBL/GenBank/DDBJ whole genome shotgun (WGS) entry which is preliminary data.</text>
</comment>
<gene>
    <name evidence="1" type="primary">tag1</name>
    <name evidence="1" type="ORF">JG30_14250</name>
</gene>